<accession>A0A8H9LCJ5</accession>
<feature type="active site" description="Charge relay system" evidence="5">
    <location>
        <position position="198"/>
    </location>
</feature>
<comment type="similarity">
    <text evidence="1 5 6">Belongs to the peptidase S8 family.</text>
</comment>
<evidence type="ECO:0000256" key="3">
    <source>
        <dbReference type="ARBA" id="ARBA00022801"/>
    </source>
</evidence>
<dbReference type="AlphaFoldDB" id="A0A8H9LCJ5"/>
<evidence type="ECO:0000256" key="2">
    <source>
        <dbReference type="ARBA" id="ARBA00022670"/>
    </source>
</evidence>
<dbReference type="Gene3D" id="3.40.50.200">
    <property type="entry name" value="Peptidase S8/S53 domain"/>
    <property type="match status" value="1"/>
</dbReference>
<evidence type="ECO:0000256" key="4">
    <source>
        <dbReference type="ARBA" id="ARBA00022825"/>
    </source>
</evidence>
<dbReference type="InterPro" id="IPR000209">
    <property type="entry name" value="Peptidase_S8/S53_dom"/>
</dbReference>
<dbReference type="SUPFAM" id="SSF52743">
    <property type="entry name" value="Subtilisin-like"/>
    <property type="match status" value="1"/>
</dbReference>
<dbReference type="Pfam" id="PF00082">
    <property type="entry name" value="Peptidase_S8"/>
    <property type="match status" value="1"/>
</dbReference>
<gene>
    <name evidence="8" type="ORF">GCM10008956_31580</name>
</gene>
<sequence>MSAPTPAVSTARFDTVAAVPLRAGDTPERLAQALGGTVLAWSSCAALTSCTALVGLNHTLQAQQVPALSGRDVTTEPNRDVFGGGGTMTATMGGKITMWSGGKITMWSGGKITMWSGGTYAPLPENTALWQNIRLEEGQRLAPQLGAGVTVAVLDTGLDLQHPAFDGALSAPSTWHDFYDGDADPQEAGTLGTGAYGHGTNVAGIALQIAPAAKIMPLRVLGPDGSGDVVMIAQAIDWAVAKGAQVINLSLGSAEPSKVVQGALRRAADRGVLVVSSAGNDNRNKITYPASAADQKDLELTAVSVGSVDLQGVKSSFSNYASNLEMVAPGENVYAPAPEGRMAAWSGTSMAAPMVSGGLALALGAGADRRSLAGLITSTAGNVYGNQANDAFRGKLGEQGRLDLAHFLSSALK</sequence>
<name>A0A8H9LCJ5_9DEIO</name>
<evidence type="ECO:0000256" key="5">
    <source>
        <dbReference type="PROSITE-ProRule" id="PRU01240"/>
    </source>
</evidence>
<feature type="active site" description="Charge relay system" evidence="5">
    <location>
        <position position="155"/>
    </location>
</feature>
<dbReference type="PANTHER" id="PTHR43399:SF4">
    <property type="entry name" value="CELL WALL-ASSOCIATED PROTEASE"/>
    <property type="match status" value="1"/>
</dbReference>
<protein>
    <submittedName>
        <fullName evidence="8">Serine protease</fullName>
    </submittedName>
</protein>
<comment type="caution">
    <text evidence="8">The sequence shown here is derived from an EMBL/GenBank/DDBJ whole genome shotgun (WGS) entry which is preliminary data.</text>
</comment>
<dbReference type="Proteomes" id="UP000600547">
    <property type="component" value="Unassembled WGS sequence"/>
</dbReference>
<dbReference type="PROSITE" id="PS51892">
    <property type="entry name" value="SUBTILASE"/>
    <property type="match status" value="1"/>
</dbReference>
<dbReference type="InterPro" id="IPR051048">
    <property type="entry name" value="Peptidase_S8/S53_subtilisin"/>
</dbReference>
<dbReference type="InterPro" id="IPR023828">
    <property type="entry name" value="Peptidase_S8_Ser-AS"/>
</dbReference>
<proteinExistence type="inferred from homology"/>
<dbReference type="GO" id="GO:0006508">
    <property type="term" value="P:proteolysis"/>
    <property type="evidence" value="ECO:0007669"/>
    <property type="project" value="UniProtKB-KW"/>
</dbReference>
<dbReference type="GO" id="GO:0004252">
    <property type="term" value="F:serine-type endopeptidase activity"/>
    <property type="evidence" value="ECO:0007669"/>
    <property type="project" value="UniProtKB-UniRule"/>
</dbReference>
<feature type="domain" description="Peptidase S8/S53" evidence="7">
    <location>
        <begin position="146"/>
        <end position="383"/>
    </location>
</feature>
<keyword evidence="9" id="KW-1185">Reference proteome</keyword>
<dbReference type="InterPro" id="IPR036852">
    <property type="entry name" value="Peptidase_S8/S53_dom_sf"/>
</dbReference>
<evidence type="ECO:0000256" key="6">
    <source>
        <dbReference type="RuleBase" id="RU003355"/>
    </source>
</evidence>
<dbReference type="InterPro" id="IPR023827">
    <property type="entry name" value="Peptidase_S8_Asp-AS"/>
</dbReference>
<keyword evidence="3 5" id="KW-0378">Hydrolase</keyword>
<dbReference type="PROSITE" id="PS00138">
    <property type="entry name" value="SUBTILASE_SER"/>
    <property type="match status" value="1"/>
</dbReference>
<reference evidence="9" key="1">
    <citation type="journal article" date="2019" name="Int. J. Syst. Evol. Microbiol.">
        <title>The Global Catalogue of Microorganisms (GCM) 10K type strain sequencing project: providing services to taxonomists for standard genome sequencing and annotation.</title>
        <authorList>
            <consortium name="The Broad Institute Genomics Platform"/>
            <consortium name="The Broad Institute Genome Sequencing Center for Infectious Disease"/>
            <person name="Wu L."/>
            <person name="Ma J."/>
        </authorList>
    </citation>
    <scope>NUCLEOTIDE SEQUENCE [LARGE SCALE GENOMIC DNA]</scope>
    <source>
        <strain evidence="9">JCM 31047</strain>
    </source>
</reference>
<evidence type="ECO:0000313" key="9">
    <source>
        <dbReference type="Proteomes" id="UP000600547"/>
    </source>
</evidence>
<keyword evidence="4 5" id="KW-0720">Serine protease</keyword>
<keyword evidence="2 5" id="KW-0645">Protease</keyword>
<dbReference type="PANTHER" id="PTHR43399">
    <property type="entry name" value="SUBTILISIN-RELATED"/>
    <property type="match status" value="1"/>
</dbReference>
<evidence type="ECO:0000259" key="7">
    <source>
        <dbReference type="Pfam" id="PF00082"/>
    </source>
</evidence>
<organism evidence="8 9">
    <name type="scientific">Deinococcus arenae</name>
    <dbReference type="NCBI Taxonomy" id="1452751"/>
    <lineage>
        <taxon>Bacteria</taxon>
        <taxon>Thermotogati</taxon>
        <taxon>Deinococcota</taxon>
        <taxon>Deinococci</taxon>
        <taxon>Deinococcales</taxon>
        <taxon>Deinococcaceae</taxon>
        <taxon>Deinococcus</taxon>
    </lineage>
</organism>
<evidence type="ECO:0000256" key="1">
    <source>
        <dbReference type="ARBA" id="ARBA00011073"/>
    </source>
</evidence>
<dbReference type="InterPro" id="IPR015500">
    <property type="entry name" value="Peptidase_S8_subtilisin-rel"/>
</dbReference>
<dbReference type="EMBL" id="BMQG01000013">
    <property type="protein sequence ID" value="GGM53267.1"/>
    <property type="molecule type" value="Genomic_DNA"/>
</dbReference>
<dbReference type="PROSITE" id="PS00136">
    <property type="entry name" value="SUBTILASE_ASP"/>
    <property type="match status" value="1"/>
</dbReference>
<feature type="active site" description="Charge relay system" evidence="5">
    <location>
        <position position="349"/>
    </location>
</feature>
<dbReference type="PRINTS" id="PR00723">
    <property type="entry name" value="SUBTILISIN"/>
</dbReference>
<evidence type="ECO:0000313" key="8">
    <source>
        <dbReference type="EMBL" id="GGM53267.1"/>
    </source>
</evidence>